<dbReference type="PANTHER" id="PTHR30435:SF19">
    <property type="entry name" value="FLAGELLAR BASAL-BODY ROD PROTEIN FLGG"/>
    <property type="match status" value="1"/>
</dbReference>
<evidence type="ECO:0000256" key="1">
    <source>
        <dbReference type="ARBA" id="ARBA00009677"/>
    </source>
</evidence>
<comment type="caution">
    <text evidence="6">The sequence shown here is derived from an EMBL/GenBank/DDBJ whole genome shotgun (WGS) entry which is preliminary data.</text>
</comment>
<keyword evidence="6" id="KW-0969">Cilium</keyword>
<dbReference type="Pfam" id="PF22692">
    <property type="entry name" value="LlgE_F_G_D1"/>
    <property type="match status" value="1"/>
</dbReference>
<keyword evidence="2" id="KW-0975">Bacterial flagellum</keyword>
<keyword evidence="6" id="KW-0282">Flagellum</keyword>
<dbReference type="InterPro" id="IPR053967">
    <property type="entry name" value="LlgE_F_G-like_D1"/>
</dbReference>
<dbReference type="InterPro" id="IPR019776">
    <property type="entry name" value="Flagellar_basal_body_rod_CS"/>
</dbReference>
<evidence type="ECO:0000259" key="4">
    <source>
        <dbReference type="Pfam" id="PF06429"/>
    </source>
</evidence>
<dbReference type="InterPro" id="IPR037925">
    <property type="entry name" value="FlgE/F/G-like"/>
</dbReference>
<dbReference type="NCBIfam" id="TIGR03506">
    <property type="entry name" value="FlgEFG_subfam"/>
    <property type="match status" value="1"/>
</dbReference>
<evidence type="ECO:0000313" key="7">
    <source>
        <dbReference type="Proteomes" id="UP001312865"/>
    </source>
</evidence>
<protein>
    <submittedName>
        <fullName evidence="6">Flagellar hook-basal body protein</fullName>
    </submittedName>
</protein>
<dbReference type="InterPro" id="IPR010930">
    <property type="entry name" value="Flg_bb/hook_C_dom"/>
</dbReference>
<evidence type="ECO:0000259" key="3">
    <source>
        <dbReference type="Pfam" id="PF00460"/>
    </source>
</evidence>
<keyword evidence="7" id="KW-1185">Reference proteome</keyword>
<keyword evidence="6" id="KW-0966">Cell projection</keyword>
<dbReference type="EMBL" id="JBBAXC010000020">
    <property type="protein sequence ID" value="MEI5909116.1"/>
    <property type="molecule type" value="Genomic_DNA"/>
</dbReference>
<dbReference type="Proteomes" id="UP001312865">
    <property type="component" value="Unassembled WGS sequence"/>
</dbReference>
<evidence type="ECO:0000313" key="6">
    <source>
        <dbReference type="EMBL" id="MEI5909116.1"/>
    </source>
</evidence>
<dbReference type="PROSITE" id="PS00588">
    <property type="entry name" value="FLAGELLA_BB_ROD"/>
    <property type="match status" value="1"/>
</dbReference>
<gene>
    <name evidence="6" type="ORF">WAK64_18865</name>
</gene>
<comment type="similarity">
    <text evidence="1 2">Belongs to the flagella basal body rod proteins family.</text>
</comment>
<accession>A0ABU8HIY5</accession>
<evidence type="ECO:0000256" key="2">
    <source>
        <dbReference type="RuleBase" id="RU362116"/>
    </source>
</evidence>
<dbReference type="Pfam" id="PF00460">
    <property type="entry name" value="Flg_bb_rod"/>
    <property type="match status" value="1"/>
</dbReference>
<dbReference type="Pfam" id="PF06429">
    <property type="entry name" value="Flg_bbr_C"/>
    <property type="match status" value="1"/>
</dbReference>
<organism evidence="6 7">
    <name type="scientific">Bacillus spongiae</name>
    <dbReference type="NCBI Taxonomy" id="2683610"/>
    <lineage>
        <taxon>Bacteria</taxon>
        <taxon>Bacillati</taxon>
        <taxon>Bacillota</taxon>
        <taxon>Bacilli</taxon>
        <taxon>Bacillales</taxon>
        <taxon>Bacillaceae</taxon>
        <taxon>Bacillus</taxon>
    </lineage>
</organism>
<feature type="domain" description="Flagellar hook protein FlgE/F/G-like D1" evidence="5">
    <location>
        <begin position="110"/>
        <end position="171"/>
    </location>
</feature>
<sequence length="267" mass="29635">MFRGFYTVASGMIAQQRKTEILSNNLSNANTPGFKADQTSMRAFPEMLLQRIDNQQLPIKTEGMVTSSKPLNVGLNTGVYLQEAAPSFLQGDLQQTDQNTDFAVVDHEGNGTSFFTVQHPEGEFRYTRNGNFTLDHQGNLVTSSGLYVMDTNGDKITLNNNDFDVLSDGTILQNNVEVASLRISYTENPLLLKKEGDGLYSTLENELPFTKDGYTISQGYIEGANVDEGRTMTDMLTAYRSFEANQKVLQAYDTSMDKAVNEIGRVN</sequence>
<dbReference type="PANTHER" id="PTHR30435">
    <property type="entry name" value="FLAGELLAR PROTEIN"/>
    <property type="match status" value="1"/>
</dbReference>
<feature type="domain" description="Flagellar basal-body/hook protein C-terminal" evidence="4">
    <location>
        <begin position="218"/>
        <end position="261"/>
    </location>
</feature>
<comment type="subcellular location">
    <subcellularLocation>
        <location evidence="2">Bacterial flagellum basal body</location>
    </subcellularLocation>
</comment>
<evidence type="ECO:0000259" key="5">
    <source>
        <dbReference type="Pfam" id="PF22692"/>
    </source>
</evidence>
<dbReference type="InterPro" id="IPR001444">
    <property type="entry name" value="Flag_bb_rod_N"/>
</dbReference>
<name>A0ABU8HIY5_9BACI</name>
<dbReference type="SUPFAM" id="SSF117143">
    <property type="entry name" value="Flagellar hook protein flgE"/>
    <property type="match status" value="1"/>
</dbReference>
<proteinExistence type="inferred from homology"/>
<reference evidence="6 7" key="1">
    <citation type="journal article" date="2018" name="J. Microbiol.">
        <title>Bacillus spongiae sp. nov., isolated from sponge of Jeju Island.</title>
        <authorList>
            <person name="Lee G.E."/>
            <person name="Im W.T."/>
            <person name="Park J.S."/>
        </authorList>
    </citation>
    <scope>NUCLEOTIDE SEQUENCE [LARGE SCALE GENOMIC DNA]</scope>
    <source>
        <strain evidence="6 7">135PIL107-10</strain>
    </source>
</reference>
<feature type="domain" description="Flagellar basal body rod protein N-terminal" evidence="3">
    <location>
        <begin position="5"/>
        <end position="35"/>
    </location>
</feature>
<dbReference type="InterPro" id="IPR020013">
    <property type="entry name" value="Flagellar_FlgE/F/G"/>
</dbReference>
<dbReference type="RefSeq" id="WP_336588562.1">
    <property type="nucleotide sequence ID" value="NZ_JBBAXC010000020.1"/>
</dbReference>